<dbReference type="Pfam" id="PF26639">
    <property type="entry name" value="Het-6_barrel"/>
    <property type="match status" value="1"/>
</dbReference>
<dbReference type="AlphaFoldDB" id="N1Q7S2"/>
<dbReference type="EMBL" id="KB446555">
    <property type="protein sequence ID" value="EME88795.1"/>
    <property type="molecule type" value="Genomic_DNA"/>
</dbReference>
<name>N1Q7S2_PSEFD</name>
<proteinExistence type="predicted"/>
<dbReference type="Proteomes" id="UP000016932">
    <property type="component" value="Unassembled WGS sequence"/>
</dbReference>
<organism evidence="1 2">
    <name type="scientific">Pseudocercospora fijiensis (strain CIRAD86)</name>
    <name type="common">Black leaf streak disease fungus</name>
    <name type="synonym">Mycosphaerella fijiensis</name>
    <dbReference type="NCBI Taxonomy" id="383855"/>
    <lineage>
        <taxon>Eukaryota</taxon>
        <taxon>Fungi</taxon>
        <taxon>Dikarya</taxon>
        <taxon>Ascomycota</taxon>
        <taxon>Pezizomycotina</taxon>
        <taxon>Dothideomycetes</taxon>
        <taxon>Dothideomycetidae</taxon>
        <taxon>Mycosphaerellales</taxon>
        <taxon>Mycosphaerellaceae</taxon>
        <taxon>Pseudocercospora</taxon>
    </lineage>
</organism>
<dbReference type="VEuPathDB" id="FungiDB:MYCFIDRAFT_170370"/>
<dbReference type="HOGENOM" id="CLU_1750494_0_0_1"/>
<sequence>MIETCAVPHETYEQNEVRMEKLKPFFEMGLGSQDNHWMEWTFPKYCERRWYITDQGYVGIGTEDLQVGDVVAMLWGLDKACILRPVQEDEMTEGGTRQHRFIGAAYCRGAEEVVLKRPMDGTTEQETKAAWMLPNEQKQQMDQKDLKGQ</sequence>
<evidence type="ECO:0000313" key="1">
    <source>
        <dbReference type="EMBL" id="EME88795.1"/>
    </source>
</evidence>
<gene>
    <name evidence="1" type="ORF">MYCFIDRAFT_170370</name>
</gene>
<dbReference type="STRING" id="383855.N1Q7S2"/>
<reference evidence="1 2" key="1">
    <citation type="journal article" date="2012" name="PLoS Pathog.">
        <title>Diverse lifestyles and strategies of plant pathogenesis encoded in the genomes of eighteen Dothideomycetes fungi.</title>
        <authorList>
            <person name="Ohm R.A."/>
            <person name="Feau N."/>
            <person name="Henrissat B."/>
            <person name="Schoch C.L."/>
            <person name="Horwitz B.A."/>
            <person name="Barry K.W."/>
            <person name="Condon B.J."/>
            <person name="Copeland A.C."/>
            <person name="Dhillon B."/>
            <person name="Glaser F."/>
            <person name="Hesse C.N."/>
            <person name="Kosti I."/>
            <person name="LaButti K."/>
            <person name="Lindquist E.A."/>
            <person name="Lucas S."/>
            <person name="Salamov A.A."/>
            <person name="Bradshaw R.E."/>
            <person name="Ciuffetti L."/>
            <person name="Hamelin R.C."/>
            <person name="Kema G.H.J."/>
            <person name="Lawrence C."/>
            <person name="Scott J.A."/>
            <person name="Spatafora J.W."/>
            <person name="Turgeon B.G."/>
            <person name="de Wit P.J.G.M."/>
            <person name="Zhong S."/>
            <person name="Goodwin S.B."/>
            <person name="Grigoriev I.V."/>
        </authorList>
    </citation>
    <scope>NUCLEOTIDE SEQUENCE [LARGE SCALE GENOMIC DNA]</scope>
    <source>
        <strain evidence="1 2">CIRAD86</strain>
    </source>
</reference>
<accession>N1Q7S2</accession>
<keyword evidence="2" id="KW-1185">Reference proteome</keyword>
<dbReference type="KEGG" id="pfj:MYCFIDRAFT_170370"/>
<evidence type="ECO:0000313" key="2">
    <source>
        <dbReference type="Proteomes" id="UP000016932"/>
    </source>
</evidence>
<dbReference type="OrthoDB" id="2157530at2759"/>
<dbReference type="GeneID" id="19332484"/>
<protein>
    <submittedName>
        <fullName evidence="1">Uncharacterized protein</fullName>
    </submittedName>
</protein>
<dbReference type="RefSeq" id="XP_007921687.1">
    <property type="nucleotide sequence ID" value="XM_007923496.1"/>
</dbReference>